<evidence type="ECO:0000313" key="1">
    <source>
        <dbReference type="EMBL" id="MPM32306.1"/>
    </source>
</evidence>
<dbReference type="AlphaFoldDB" id="A0A644YUV1"/>
<comment type="caution">
    <text evidence="1">The sequence shown here is derived from an EMBL/GenBank/DDBJ whole genome shotgun (WGS) entry which is preliminary data.</text>
</comment>
<proteinExistence type="predicted"/>
<organism evidence="1">
    <name type="scientific">bioreactor metagenome</name>
    <dbReference type="NCBI Taxonomy" id="1076179"/>
    <lineage>
        <taxon>unclassified sequences</taxon>
        <taxon>metagenomes</taxon>
        <taxon>ecological metagenomes</taxon>
    </lineage>
</organism>
<name>A0A644YUV1_9ZZZZ</name>
<sequence length="171" mass="18854">MGVGPPEGGNPPVQKIAHRQLFAGGLGVKINQSEVRLFPLQQLVYNGKGIIRPPIQVASSNQIHHPDAHAVQIKNPPAPARRPTGVIGRAENIGVLVQKVHNLRLVKAVVAQRNDVRPRVVNALRLLRRQSHSGGIFTVHHSEGNIFQFFQGPQRLFQMSKPRLTHHVAHS</sequence>
<protein>
    <submittedName>
        <fullName evidence="1">Uncharacterized protein</fullName>
    </submittedName>
</protein>
<gene>
    <name evidence="1" type="ORF">SDC9_78868</name>
</gene>
<reference evidence="1" key="1">
    <citation type="submission" date="2019-08" db="EMBL/GenBank/DDBJ databases">
        <authorList>
            <person name="Kucharzyk K."/>
            <person name="Murdoch R.W."/>
            <person name="Higgins S."/>
            <person name="Loffler F."/>
        </authorList>
    </citation>
    <scope>NUCLEOTIDE SEQUENCE</scope>
</reference>
<dbReference type="EMBL" id="VSSQ01006323">
    <property type="protein sequence ID" value="MPM32306.1"/>
    <property type="molecule type" value="Genomic_DNA"/>
</dbReference>
<accession>A0A644YUV1</accession>